<dbReference type="InterPro" id="IPR000043">
    <property type="entry name" value="Adenosylhomocysteinase-like"/>
</dbReference>
<accession>A0A6V7JKC6</accession>
<dbReference type="GO" id="GO:0005829">
    <property type="term" value="C:cytosol"/>
    <property type="evidence" value="ECO:0007669"/>
    <property type="project" value="TreeGrafter"/>
</dbReference>
<dbReference type="PANTHER" id="PTHR23420">
    <property type="entry name" value="ADENOSYLHOMOCYSTEINASE"/>
    <property type="match status" value="1"/>
</dbReference>
<dbReference type="AlphaFoldDB" id="A0A6V7JKC6"/>
<evidence type="ECO:0000313" key="1">
    <source>
        <dbReference type="EMBL" id="CAD1551953.1"/>
    </source>
</evidence>
<proteinExistence type="predicted"/>
<protein>
    <recommendedName>
        <fullName evidence="2">S-adenosyl-L-homocysteine hydrolase NAD binding domain-containing protein</fullName>
    </recommendedName>
</protein>
<dbReference type="SUPFAM" id="SSF52283">
    <property type="entry name" value="Formate/glycerate dehydrogenase catalytic domain-like"/>
    <property type="match status" value="1"/>
</dbReference>
<dbReference type="Pfam" id="PF05221">
    <property type="entry name" value="AdoHcyase"/>
    <property type="match status" value="1"/>
</dbReference>
<dbReference type="GO" id="GO:0033353">
    <property type="term" value="P:S-adenosylmethionine cycle"/>
    <property type="evidence" value="ECO:0007669"/>
    <property type="project" value="TreeGrafter"/>
</dbReference>
<evidence type="ECO:0008006" key="2">
    <source>
        <dbReference type="Google" id="ProtNLM"/>
    </source>
</evidence>
<dbReference type="PANTHER" id="PTHR23420:SF0">
    <property type="entry name" value="ADENOSYLHOMOCYSTEINASE"/>
    <property type="match status" value="1"/>
</dbReference>
<sequence>MDEEVAALHLEKLGVKLTKLTPEQAKYLDIPVDGPYKPDHYRY</sequence>
<reference evidence="1" key="1">
    <citation type="submission" date="2020-07" db="EMBL/GenBank/DDBJ databases">
        <authorList>
            <person name="Ferguson B K."/>
        </authorList>
    </citation>
    <scope>NUCLEOTIDE SEQUENCE</scope>
    <source>
        <strain evidence="1">L06</strain>
    </source>
</reference>
<gene>
    <name evidence="1" type="ORF">BBRV_LOCUS53883</name>
</gene>
<dbReference type="EMBL" id="CADCXW020000017">
    <property type="protein sequence ID" value="CAD1551953.1"/>
    <property type="molecule type" value="Genomic_DNA"/>
</dbReference>
<dbReference type="Gene3D" id="3.40.50.1480">
    <property type="entry name" value="Adenosylhomocysteinase-like"/>
    <property type="match status" value="1"/>
</dbReference>
<dbReference type="InterPro" id="IPR042172">
    <property type="entry name" value="Adenosylhomocyst_ase-like_sf"/>
</dbReference>
<dbReference type="GO" id="GO:0004013">
    <property type="term" value="F:adenosylhomocysteinase activity"/>
    <property type="evidence" value="ECO:0007669"/>
    <property type="project" value="TreeGrafter"/>
</dbReference>
<organism evidence="1">
    <name type="scientific">Bracon brevicornis</name>
    <dbReference type="NCBI Taxonomy" id="1563983"/>
    <lineage>
        <taxon>Eukaryota</taxon>
        <taxon>Metazoa</taxon>
        <taxon>Ecdysozoa</taxon>
        <taxon>Arthropoda</taxon>
        <taxon>Hexapoda</taxon>
        <taxon>Insecta</taxon>
        <taxon>Pterygota</taxon>
        <taxon>Neoptera</taxon>
        <taxon>Endopterygota</taxon>
        <taxon>Hymenoptera</taxon>
        <taxon>Apocrita</taxon>
        <taxon>Ichneumonoidea</taxon>
        <taxon>Braconidae</taxon>
        <taxon>Braconinae</taxon>
        <taxon>Bracon</taxon>
    </lineage>
</organism>
<name>A0A6V7JKC6_9HYME</name>